<reference evidence="4" key="1">
    <citation type="journal article" date="2021" name="PeerJ">
        <title>Extensive microbial diversity within the chicken gut microbiome revealed by metagenomics and culture.</title>
        <authorList>
            <person name="Gilroy R."/>
            <person name="Ravi A."/>
            <person name="Getino M."/>
            <person name="Pursley I."/>
            <person name="Horton D.L."/>
            <person name="Alikhan N.F."/>
            <person name="Baker D."/>
            <person name="Gharbi K."/>
            <person name="Hall N."/>
            <person name="Watson M."/>
            <person name="Adriaenssens E.M."/>
            <person name="Foster-Nyarko E."/>
            <person name="Jarju S."/>
            <person name="Secka A."/>
            <person name="Antonio M."/>
            <person name="Oren A."/>
            <person name="Chaudhuri R.R."/>
            <person name="La Ragione R."/>
            <person name="Hildebrand F."/>
            <person name="Pallen M.J."/>
        </authorList>
    </citation>
    <scope>NUCLEOTIDE SEQUENCE</scope>
    <source>
        <strain evidence="4">ChiHjej12B11-9795</strain>
    </source>
</reference>
<evidence type="ECO:0000313" key="4">
    <source>
        <dbReference type="EMBL" id="HJA86934.1"/>
    </source>
</evidence>
<name>A0A9D2HX49_9BACE</name>
<evidence type="ECO:0000256" key="1">
    <source>
        <dbReference type="ARBA" id="ARBA00022679"/>
    </source>
</evidence>
<dbReference type="NCBIfam" id="NF007807">
    <property type="entry name" value="PRK10514.1"/>
    <property type="match status" value="1"/>
</dbReference>
<dbReference type="EMBL" id="DWZI01000063">
    <property type="protein sequence ID" value="HJA86934.1"/>
    <property type="molecule type" value="Genomic_DNA"/>
</dbReference>
<dbReference type="PROSITE" id="PS51186">
    <property type="entry name" value="GNAT"/>
    <property type="match status" value="1"/>
</dbReference>
<dbReference type="Proteomes" id="UP000823862">
    <property type="component" value="Unassembled WGS sequence"/>
</dbReference>
<evidence type="ECO:0000256" key="2">
    <source>
        <dbReference type="ARBA" id="ARBA00023315"/>
    </source>
</evidence>
<evidence type="ECO:0000313" key="5">
    <source>
        <dbReference type="Proteomes" id="UP000823862"/>
    </source>
</evidence>
<organism evidence="4 5">
    <name type="scientific">Candidatus Bacteroides avicola</name>
    <dbReference type="NCBI Taxonomy" id="2838468"/>
    <lineage>
        <taxon>Bacteria</taxon>
        <taxon>Pseudomonadati</taxon>
        <taxon>Bacteroidota</taxon>
        <taxon>Bacteroidia</taxon>
        <taxon>Bacteroidales</taxon>
        <taxon>Bacteroidaceae</taxon>
        <taxon>Bacteroides</taxon>
    </lineage>
</organism>
<protein>
    <submittedName>
        <fullName evidence="4">Acetyltransferase</fullName>
    </submittedName>
</protein>
<dbReference type="Gene3D" id="3.40.630.30">
    <property type="match status" value="1"/>
</dbReference>
<dbReference type="Pfam" id="PF13508">
    <property type="entry name" value="Acetyltransf_7"/>
    <property type="match status" value="1"/>
</dbReference>
<reference evidence="4" key="2">
    <citation type="submission" date="2021-04" db="EMBL/GenBank/DDBJ databases">
        <authorList>
            <person name="Gilroy R."/>
        </authorList>
    </citation>
    <scope>NUCLEOTIDE SEQUENCE</scope>
    <source>
        <strain evidence="4">ChiHjej12B11-9795</strain>
    </source>
</reference>
<gene>
    <name evidence="4" type="ORF">H9950_12240</name>
</gene>
<proteinExistence type="predicted"/>
<dbReference type="SUPFAM" id="SSF55729">
    <property type="entry name" value="Acyl-CoA N-acyltransferases (Nat)"/>
    <property type="match status" value="1"/>
</dbReference>
<accession>A0A9D2HX49</accession>
<dbReference type="CDD" id="cd04301">
    <property type="entry name" value="NAT_SF"/>
    <property type="match status" value="1"/>
</dbReference>
<feature type="domain" description="N-acetyltransferase" evidence="3">
    <location>
        <begin position="1"/>
        <end position="161"/>
    </location>
</feature>
<dbReference type="InterPro" id="IPR016181">
    <property type="entry name" value="Acyl_CoA_acyltransferase"/>
</dbReference>
<comment type="caution">
    <text evidence="4">The sequence shown here is derived from an EMBL/GenBank/DDBJ whole genome shotgun (WGS) entry which is preliminary data.</text>
</comment>
<dbReference type="AlphaFoldDB" id="A0A9D2HX49"/>
<keyword evidence="1" id="KW-0808">Transferase</keyword>
<evidence type="ECO:0000259" key="3">
    <source>
        <dbReference type="PROSITE" id="PS51186"/>
    </source>
</evidence>
<dbReference type="GO" id="GO:0016747">
    <property type="term" value="F:acyltransferase activity, transferring groups other than amino-acyl groups"/>
    <property type="evidence" value="ECO:0007669"/>
    <property type="project" value="InterPro"/>
</dbReference>
<dbReference type="InterPro" id="IPR000182">
    <property type="entry name" value="GNAT_dom"/>
</dbReference>
<dbReference type="PANTHER" id="PTHR43800">
    <property type="entry name" value="PEPTIDYL-LYSINE N-ACETYLTRANSFERASE YJAB"/>
    <property type="match status" value="1"/>
</dbReference>
<sequence>MRITAAEWKAFGQLREISRSERTEKLVNQLVQLWESSVRATHHFLTEQDIQNIRPIVKEVLQTIGILVVAFEDDTPVGFMCMQDQKIEALFLAPAYRGKGIGKRLIRLAIYTYKVLYVDVNEQNVKAESIYRHLGFETFRRDAVDDQGNPFPILRMKLNYPL</sequence>
<dbReference type="PANTHER" id="PTHR43800:SF1">
    <property type="entry name" value="PEPTIDYL-LYSINE N-ACETYLTRANSFERASE YJAB"/>
    <property type="match status" value="1"/>
</dbReference>
<keyword evidence="2" id="KW-0012">Acyltransferase</keyword>